<sequence length="84" mass="9916">MDLQRLIDMFGLDNVVKYFEIYDKCGKSLPFLSDVLLNVINNHCVEFQADKRKPVIDKTELIAFLTCIKFVRDIVTFGRNERDW</sequence>
<organism evidence="1">
    <name type="scientific">Arracacha latent virus C</name>
    <dbReference type="NCBI Taxonomy" id="2057938"/>
    <lineage>
        <taxon>Viruses</taxon>
        <taxon>Riboviria</taxon>
        <taxon>Orthornavirae</taxon>
        <taxon>Kitrinoviricota</taxon>
        <taxon>Alsuviricetes</taxon>
        <taxon>Martellivirales</taxon>
        <taxon>Closteroviridae</taxon>
    </lineage>
</organism>
<accession>A0A3S7HAZ2</accession>
<evidence type="ECO:0000313" key="1">
    <source>
        <dbReference type="EMBL" id="AVL25834.1"/>
    </source>
</evidence>
<protein>
    <recommendedName>
        <fullName evidence="2">P9</fullName>
    </recommendedName>
</protein>
<evidence type="ECO:0008006" key="2">
    <source>
        <dbReference type="Google" id="ProtNLM"/>
    </source>
</evidence>
<name>A0A3S7HAZ2_9CLOS</name>
<dbReference type="EMBL" id="KY451035">
    <property type="protein sequence ID" value="AVL25834.1"/>
    <property type="molecule type" value="Genomic_RNA"/>
</dbReference>
<proteinExistence type="predicted"/>
<reference evidence="1" key="1">
    <citation type="submission" date="2017-01" db="EMBL/GenBank/DDBJ databases">
        <title>New viruses found in arracacha (Arracacia xanthorrhiza) using Next generation sequencing.</title>
        <authorList>
            <person name="De Souza J."/>
            <person name="Fuentes S."/>
            <person name="Muller G."/>
            <person name="Guzman M."/>
            <person name="Cuellar W."/>
            <person name="Kreuze J."/>
        </authorList>
    </citation>
    <scope>NUCLEOTIDE SEQUENCE</scope>
    <source>
        <strain evidence="1">Ayacucho1</strain>
    </source>
</reference>